<dbReference type="PANTHER" id="PTHR15691:SF6">
    <property type="entry name" value="WASH COMPLEX SUBUNIT 5"/>
    <property type="match status" value="1"/>
</dbReference>
<dbReference type="WBParaSite" id="SBAD_0000095001-mRNA-1">
    <property type="protein sequence ID" value="SBAD_0000095001-mRNA-1"/>
    <property type="gene ID" value="SBAD_0000095001"/>
</dbReference>
<evidence type="ECO:0000313" key="4">
    <source>
        <dbReference type="WBParaSite" id="SBAD_0000095001-mRNA-1"/>
    </source>
</evidence>
<dbReference type="InterPro" id="IPR019393">
    <property type="entry name" value="WASH_strumpellin"/>
</dbReference>
<evidence type="ECO:0000313" key="3">
    <source>
        <dbReference type="Proteomes" id="UP000270296"/>
    </source>
</evidence>
<comment type="similarity">
    <text evidence="1">Belongs to the strumpellin family.</text>
</comment>
<dbReference type="GO" id="GO:0051125">
    <property type="term" value="P:regulation of actin nucleation"/>
    <property type="evidence" value="ECO:0007669"/>
    <property type="project" value="TreeGrafter"/>
</dbReference>
<dbReference type="Proteomes" id="UP000270296">
    <property type="component" value="Unassembled WGS sequence"/>
</dbReference>
<sequence>MTEAGVFLSDDNLCGQTLLQLVSRGNVILAEILHLSQSVPFVFTSVNGLNKFAEIIKDFTYFQIQEEFEREVEASEKLRELDVEFRELYATQLTRYFNAFLAVHQYISDLSRFADEVEEGFYVHDTMESISQDPDGKQLLAESLYLLGIMLIIVDLKFSGVVRERLLVSYHRYRRVNLKDNYINFVIGMLRSDDIYQQLLTFPLPEHRSTALADQGAILFVCLFFTPETLHSNAPVMREIVDKYFYDNWTITIHLGMTVNLFEAWEPYKAAYSALNITLQPAMAKLKAQNFHSEIQELNKEIQRDVSEDVLKDDFVLINMNKLKLKGIYSSKMPEAQRLQGEVAAKLGELIEVFSGSRPLLTVQKNDRICEDLVKLKSQLQEVCFDNLAIAGYKVLTLVKNLDELQELHGLDAQEIVRDFLSGVRSLMHMMVRVIKLNEDALIKLQLITDMSYAWEIIYGFTERMQRFVQKDPTMCVKLRAVFLKLSSGISSPLLRIQQAKSKDFGWVSHFYSKHLLGFVRHVLQIIPQTVFSLMEQIIKLQATGFKEVPTHVPKDHLRDYAQDEERFKIAKFTNSVSVLAEGMLMLKTTVLGVIEIDPKQLLEDGIRQELVNVLASQLHTSLIFSPRSKLDLLPKLQKLTSIIEAYRRSFHYISDYIGLCGLKIWQEELKRVVFFNVEQECNHLLGQEVRFAFVSGCPRVLSNVYVVSTCYCHELGIWFDSKSQKEVLTAKQAFEVLLTALGNVGVWGLDRYYSFLILLNFKEFSQMIVTSVVGNQQLTDLLNNITPIQSVPPTAFDHFCKNYLTAFGKASRHFFGIYETISKIGNLQVIRIHLMRVLNKSCKINSRLYEDMLRTLNNLDYGKGRKPDAIDSMPFAIGIMSILKQCEDRLVAAFWDYSLQFIKLYLIAESRFGFYLQCDTKLNGFEAWVSMMLI</sequence>
<dbReference type="EMBL" id="UZAM01006660">
    <property type="protein sequence ID" value="VDO92639.1"/>
    <property type="molecule type" value="Genomic_DNA"/>
</dbReference>
<dbReference type="GO" id="GO:0140285">
    <property type="term" value="P:endosome fission"/>
    <property type="evidence" value="ECO:0007669"/>
    <property type="project" value="TreeGrafter"/>
</dbReference>
<accession>A0A183IBC6</accession>
<reference evidence="2 3" key="2">
    <citation type="submission" date="2018-11" db="EMBL/GenBank/DDBJ databases">
        <authorList>
            <consortium name="Pathogen Informatics"/>
        </authorList>
    </citation>
    <scope>NUCLEOTIDE SEQUENCE [LARGE SCALE GENOMIC DNA]</scope>
</reference>
<name>A0A183IBC6_9BILA</name>
<reference evidence="4" key="1">
    <citation type="submission" date="2016-06" db="UniProtKB">
        <authorList>
            <consortium name="WormBaseParasite"/>
        </authorList>
    </citation>
    <scope>IDENTIFICATION</scope>
</reference>
<dbReference type="AlphaFoldDB" id="A0A183IBC6"/>
<dbReference type="GO" id="GO:0030041">
    <property type="term" value="P:actin filament polymerization"/>
    <property type="evidence" value="ECO:0007669"/>
    <property type="project" value="TreeGrafter"/>
</dbReference>
<dbReference type="GO" id="GO:0007032">
    <property type="term" value="P:endosome organization"/>
    <property type="evidence" value="ECO:0007669"/>
    <property type="project" value="TreeGrafter"/>
</dbReference>
<protein>
    <submittedName>
        <fullName evidence="4">WASH complex subunit strumpellin</fullName>
    </submittedName>
</protein>
<gene>
    <name evidence="2" type="ORF">SBAD_LOCUS920</name>
</gene>
<organism evidence="4">
    <name type="scientific">Soboliphyme baturini</name>
    <dbReference type="NCBI Taxonomy" id="241478"/>
    <lineage>
        <taxon>Eukaryota</taxon>
        <taxon>Metazoa</taxon>
        <taxon>Ecdysozoa</taxon>
        <taxon>Nematoda</taxon>
        <taxon>Enoplea</taxon>
        <taxon>Dorylaimia</taxon>
        <taxon>Dioctophymatida</taxon>
        <taxon>Dioctophymatoidea</taxon>
        <taxon>Soboliphymatidae</taxon>
        <taxon>Soboliphyme</taxon>
    </lineage>
</organism>
<evidence type="ECO:0000313" key="2">
    <source>
        <dbReference type="EMBL" id="VDO92639.1"/>
    </source>
</evidence>
<dbReference type="GO" id="GO:0071203">
    <property type="term" value="C:WASH complex"/>
    <property type="evidence" value="ECO:0007669"/>
    <property type="project" value="InterPro"/>
</dbReference>
<dbReference type="OrthoDB" id="565118at2759"/>
<evidence type="ECO:0000256" key="1">
    <source>
        <dbReference type="ARBA" id="ARBA00006224"/>
    </source>
</evidence>
<proteinExistence type="inferred from homology"/>
<dbReference type="PANTHER" id="PTHR15691">
    <property type="entry name" value="WASH COMPLEX SUBUNIT 5"/>
    <property type="match status" value="1"/>
</dbReference>
<dbReference type="Pfam" id="PF10266">
    <property type="entry name" value="Strumpellin"/>
    <property type="match status" value="3"/>
</dbReference>
<keyword evidence="3" id="KW-1185">Reference proteome</keyword>
<dbReference type="GO" id="GO:0005768">
    <property type="term" value="C:endosome"/>
    <property type="evidence" value="ECO:0007669"/>
    <property type="project" value="TreeGrafter"/>
</dbReference>